<dbReference type="InterPro" id="IPR000847">
    <property type="entry name" value="LysR_HTH_N"/>
</dbReference>
<dbReference type="Gene3D" id="3.40.190.10">
    <property type="entry name" value="Periplasmic binding protein-like II"/>
    <property type="match status" value="2"/>
</dbReference>
<evidence type="ECO:0000256" key="2">
    <source>
        <dbReference type="ARBA" id="ARBA00023015"/>
    </source>
</evidence>
<organism evidence="6 7">
    <name type="scientific">Paenibacillus farraposensis</name>
    <dbReference type="NCBI Taxonomy" id="2807095"/>
    <lineage>
        <taxon>Bacteria</taxon>
        <taxon>Bacillati</taxon>
        <taxon>Bacillota</taxon>
        <taxon>Bacilli</taxon>
        <taxon>Bacillales</taxon>
        <taxon>Paenibacillaceae</taxon>
        <taxon>Paenibacillus</taxon>
    </lineage>
</organism>
<evidence type="ECO:0000259" key="5">
    <source>
        <dbReference type="PROSITE" id="PS50931"/>
    </source>
</evidence>
<dbReference type="SUPFAM" id="SSF46785">
    <property type="entry name" value="Winged helix' DNA-binding domain"/>
    <property type="match status" value="1"/>
</dbReference>
<keyword evidence="7" id="KW-1185">Reference proteome</keyword>
<keyword evidence="4" id="KW-0804">Transcription</keyword>
<evidence type="ECO:0000256" key="3">
    <source>
        <dbReference type="ARBA" id="ARBA00023125"/>
    </source>
</evidence>
<dbReference type="PRINTS" id="PR00039">
    <property type="entry name" value="HTHLYSR"/>
</dbReference>
<comment type="caution">
    <text evidence="6">The sequence shown here is derived from an EMBL/GenBank/DDBJ whole genome shotgun (WGS) entry which is preliminary data.</text>
</comment>
<dbReference type="EMBL" id="JBHTNZ010000025">
    <property type="protein sequence ID" value="MFD1463012.1"/>
    <property type="molecule type" value="Genomic_DNA"/>
</dbReference>
<evidence type="ECO:0000313" key="6">
    <source>
        <dbReference type="EMBL" id="MFD1463012.1"/>
    </source>
</evidence>
<dbReference type="PANTHER" id="PTHR30346:SF0">
    <property type="entry name" value="HCA OPERON TRANSCRIPTIONAL ACTIVATOR HCAR"/>
    <property type="match status" value="1"/>
</dbReference>
<evidence type="ECO:0000313" key="7">
    <source>
        <dbReference type="Proteomes" id="UP001597340"/>
    </source>
</evidence>
<sequence length="293" mass="32970">MELRHLRYFIAVAEELHFGRAASRLHMTQSPLSHQIKELEDELGAQLFHRTKRSVQLTNAGKVFLRGVHTVFEEIDAMVDAAQKAYRGEVGRLNVGFVGSAIYDILPAMLPVYRNKYPEVEVELKEMSTPEQIEALIHQEIDVGLLRPPINNPLLSSEIIQTLDCVLALPRSHPLAKAESIYPTDLKNESFVLISKEIFPRLYSDFINVCNTAAFKPNVKQEAKEYQTAIGLVSAGMGISIVPTTARTLQARDVVYREISGATLKIDMALAWRNTSRMDLIQRFVRLARDVVG</sequence>
<dbReference type="PANTHER" id="PTHR30346">
    <property type="entry name" value="TRANSCRIPTIONAL DUAL REGULATOR HCAR-RELATED"/>
    <property type="match status" value="1"/>
</dbReference>
<dbReference type="InterPro" id="IPR036390">
    <property type="entry name" value="WH_DNA-bd_sf"/>
</dbReference>
<reference evidence="7" key="1">
    <citation type="journal article" date="2019" name="Int. J. Syst. Evol. Microbiol.">
        <title>The Global Catalogue of Microorganisms (GCM) 10K type strain sequencing project: providing services to taxonomists for standard genome sequencing and annotation.</title>
        <authorList>
            <consortium name="The Broad Institute Genomics Platform"/>
            <consortium name="The Broad Institute Genome Sequencing Center for Infectious Disease"/>
            <person name="Wu L."/>
            <person name="Ma J."/>
        </authorList>
    </citation>
    <scope>NUCLEOTIDE SEQUENCE [LARGE SCALE GENOMIC DNA]</scope>
    <source>
        <strain evidence="7">CCM 9147</strain>
    </source>
</reference>
<evidence type="ECO:0000256" key="4">
    <source>
        <dbReference type="ARBA" id="ARBA00023163"/>
    </source>
</evidence>
<keyword evidence="3" id="KW-0238">DNA-binding</keyword>
<dbReference type="InterPro" id="IPR005119">
    <property type="entry name" value="LysR_subst-bd"/>
</dbReference>
<dbReference type="CDD" id="cd08414">
    <property type="entry name" value="PBP2_LTTR_aromatics_like"/>
    <property type="match status" value="1"/>
</dbReference>
<dbReference type="Pfam" id="PF00126">
    <property type="entry name" value="HTH_1"/>
    <property type="match status" value="1"/>
</dbReference>
<dbReference type="SUPFAM" id="SSF53850">
    <property type="entry name" value="Periplasmic binding protein-like II"/>
    <property type="match status" value="1"/>
</dbReference>
<dbReference type="InterPro" id="IPR036388">
    <property type="entry name" value="WH-like_DNA-bd_sf"/>
</dbReference>
<name>A0ABW4DEA8_9BACL</name>
<dbReference type="Proteomes" id="UP001597340">
    <property type="component" value="Unassembled WGS sequence"/>
</dbReference>
<protein>
    <submittedName>
        <fullName evidence="6">LysR family transcriptional regulator</fullName>
    </submittedName>
</protein>
<dbReference type="PROSITE" id="PS50931">
    <property type="entry name" value="HTH_LYSR"/>
    <property type="match status" value="1"/>
</dbReference>
<gene>
    <name evidence="6" type="ORF">ACFQ5D_16810</name>
</gene>
<dbReference type="RefSeq" id="WP_229525775.1">
    <property type="nucleotide sequence ID" value="NZ_JAFFQR010000105.1"/>
</dbReference>
<proteinExistence type="inferred from homology"/>
<comment type="similarity">
    <text evidence="1">Belongs to the LysR transcriptional regulatory family.</text>
</comment>
<feature type="domain" description="HTH lysR-type" evidence="5">
    <location>
        <begin position="1"/>
        <end position="58"/>
    </location>
</feature>
<evidence type="ECO:0000256" key="1">
    <source>
        <dbReference type="ARBA" id="ARBA00009437"/>
    </source>
</evidence>
<dbReference type="Pfam" id="PF03466">
    <property type="entry name" value="LysR_substrate"/>
    <property type="match status" value="1"/>
</dbReference>
<dbReference type="Gene3D" id="1.10.10.10">
    <property type="entry name" value="Winged helix-like DNA-binding domain superfamily/Winged helix DNA-binding domain"/>
    <property type="match status" value="1"/>
</dbReference>
<keyword evidence="2" id="KW-0805">Transcription regulation</keyword>
<accession>A0ABW4DEA8</accession>